<feature type="compositionally biased region" description="Basic residues" evidence="1">
    <location>
        <begin position="71"/>
        <end position="81"/>
    </location>
</feature>
<feature type="region of interest" description="Disordered" evidence="1">
    <location>
        <begin position="1"/>
        <end position="102"/>
    </location>
</feature>
<name>A0ABV0YET6_9TELE</name>
<feature type="compositionally biased region" description="Polar residues" evidence="1">
    <location>
        <begin position="82"/>
        <end position="102"/>
    </location>
</feature>
<protein>
    <submittedName>
        <fullName evidence="2">Uncharacterized protein</fullName>
    </submittedName>
</protein>
<evidence type="ECO:0000256" key="1">
    <source>
        <dbReference type="SAM" id="MobiDB-lite"/>
    </source>
</evidence>
<keyword evidence="3" id="KW-1185">Reference proteome</keyword>
<dbReference type="EMBL" id="JAHRIP010029651">
    <property type="protein sequence ID" value="MEQ2291980.1"/>
    <property type="molecule type" value="Genomic_DNA"/>
</dbReference>
<evidence type="ECO:0000313" key="2">
    <source>
        <dbReference type="EMBL" id="MEQ2291980.1"/>
    </source>
</evidence>
<sequence>MQNTDKIHLAKCKHSTKSQTTTKSKTKQPNQGGRRGPRTEGKNPKNSPIRASQKSPKTKQPKQGEATQSKNKTRPRVHKNKNNPMGQTGVQSKQNKPQGLIR</sequence>
<proteinExistence type="predicted"/>
<gene>
    <name evidence="2" type="ORF">AMECASPLE_018442</name>
</gene>
<comment type="caution">
    <text evidence="2">The sequence shown here is derived from an EMBL/GenBank/DDBJ whole genome shotgun (WGS) entry which is preliminary data.</text>
</comment>
<organism evidence="2 3">
    <name type="scientific">Ameca splendens</name>
    <dbReference type="NCBI Taxonomy" id="208324"/>
    <lineage>
        <taxon>Eukaryota</taxon>
        <taxon>Metazoa</taxon>
        <taxon>Chordata</taxon>
        <taxon>Craniata</taxon>
        <taxon>Vertebrata</taxon>
        <taxon>Euteleostomi</taxon>
        <taxon>Actinopterygii</taxon>
        <taxon>Neopterygii</taxon>
        <taxon>Teleostei</taxon>
        <taxon>Neoteleostei</taxon>
        <taxon>Acanthomorphata</taxon>
        <taxon>Ovalentaria</taxon>
        <taxon>Atherinomorphae</taxon>
        <taxon>Cyprinodontiformes</taxon>
        <taxon>Goodeidae</taxon>
        <taxon>Ameca</taxon>
    </lineage>
</organism>
<reference evidence="2 3" key="1">
    <citation type="submission" date="2021-06" db="EMBL/GenBank/DDBJ databases">
        <authorList>
            <person name="Palmer J.M."/>
        </authorList>
    </citation>
    <scope>NUCLEOTIDE SEQUENCE [LARGE SCALE GENOMIC DNA]</scope>
    <source>
        <strain evidence="2 3">AS_MEX2019</strain>
        <tissue evidence="2">Muscle</tissue>
    </source>
</reference>
<accession>A0ABV0YET6</accession>
<evidence type="ECO:0000313" key="3">
    <source>
        <dbReference type="Proteomes" id="UP001469553"/>
    </source>
</evidence>
<dbReference type="Proteomes" id="UP001469553">
    <property type="component" value="Unassembled WGS sequence"/>
</dbReference>